<evidence type="ECO:0000259" key="1">
    <source>
        <dbReference type="Pfam" id="PF13577"/>
    </source>
</evidence>
<organism evidence="2 3">
    <name type="scientific">Exophiala bonariae</name>
    <dbReference type="NCBI Taxonomy" id="1690606"/>
    <lineage>
        <taxon>Eukaryota</taxon>
        <taxon>Fungi</taxon>
        <taxon>Dikarya</taxon>
        <taxon>Ascomycota</taxon>
        <taxon>Pezizomycotina</taxon>
        <taxon>Eurotiomycetes</taxon>
        <taxon>Chaetothyriomycetidae</taxon>
        <taxon>Chaetothyriales</taxon>
        <taxon>Herpotrichiellaceae</taxon>
        <taxon>Exophiala</taxon>
    </lineage>
</organism>
<comment type="caution">
    <text evidence="2">The sequence shown here is derived from an EMBL/GenBank/DDBJ whole genome shotgun (WGS) entry which is preliminary data.</text>
</comment>
<dbReference type="InterPro" id="IPR032710">
    <property type="entry name" value="NTF2-like_dom_sf"/>
</dbReference>
<name>A0AAV9NLG4_9EURO</name>
<protein>
    <recommendedName>
        <fullName evidence="1">SnoaL-like domain-containing protein</fullName>
    </recommendedName>
</protein>
<dbReference type="SUPFAM" id="SSF54427">
    <property type="entry name" value="NTF2-like"/>
    <property type="match status" value="1"/>
</dbReference>
<proteinExistence type="predicted"/>
<dbReference type="RefSeq" id="XP_064710480.1">
    <property type="nucleotide sequence ID" value="XM_064851477.1"/>
</dbReference>
<evidence type="ECO:0000313" key="2">
    <source>
        <dbReference type="EMBL" id="KAK5061383.1"/>
    </source>
</evidence>
<sequence>MTTSTELEKLVVHLQRTVQTLQDREAIRTLLDRYTALHDQAFTDLDARQKWEDLYAQDAEVTYAFGSYRGKKGLGEWAWGPSVSTYPQCHLQSSNFDISLDQDGNTAAVRSNCITHWLYDRDNLAQHFDAGGVYHWTMVKEDGVWKIWKLNLKVAWTHGFDLAGVSGSETSKLPTS</sequence>
<evidence type="ECO:0000313" key="3">
    <source>
        <dbReference type="Proteomes" id="UP001358417"/>
    </source>
</evidence>
<feature type="domain" description="SnoaL-like" evidence="1">
    <location>
        <begin position="19"/>
        <end position="150"/>
    </location>
</feature>
<gene>
    <name evidence="2" type="ORF">LTR84_007925</name>
</gene>
<reference evidence="2 3" key="1">
    <citation type="submission" date="2023-08" db="EMBL/GenBank/DDBJ databases">
        <title>Black Yeasts Isolated from many extreme environments.</title>
        <authorList>
            <person name="Coleine C."/>
            <person name="Stajich J.E."/>
            <person name="Selbmann L."/>
        </authorList>
    </citation>
    <scope>NUCLEOTIDE SEQUENCE [LARGE SCALE GENOMIC DNA]</scope>
    <source>
        <strain evidence="2 3">CCFEE 5792</strain>
    </source>
</reference>
<accession>A0AAV9NLG4</accession>
<dbReference type="Gene3D" id="3.10.450.50">
    <property type="match status" value="1"/>
</dbReference>
<dbReference type="EMBL" id="JAVRRD010000003">
    <property type="protein sequence ID" value="KAK5061383.1"/>
    <property type="molecule type" value="Genomic_DNA"/>
</dbReference>
<dbReference type="Proteomes" id="UP001358417">
    <property type="component" value="Unassembled WGS sequence"/>
</dbReference>
<dbReference type="InterPro" id="IPR037401">
    <property type="entry name" value="SnoaL-like"/>
</dbReference>
<dbReference type="GeneID" id="89976090"/>
<dbReference type="AlphaFoldDB" id="A0AAV9NLG4"/>
<keyword evidence="3" id="KW-1185">Reference proteome</keyword>
<dbReference type="Pfam" id="PF13577">
    <property type="entry name" value="SnoaL_4"/>
    <property type="match status" value="1"/>
</dbReference>